<name>A0A3Q7J8N4_SOLLC</name>
<evidence type="ECO:0000256" key="1">
    <source>
        <dbReference type="ARBA" id="ARBA00007345"/>
    </source>
</evidence>
<dbReference type="Gramene" id="Solyc12g038950.2.1">
    <property type="protein sequence ID" value="Solyc12g038950.2.1"/>
    <property type="gene ID" value="Solyc12g038950.2"/>
</dbReference>
<dbReference type="SUPFAM" id="SSF54570">
    <property type="entry name" value="Ribosomal protein S19"/>
    <property type="match status" value="1"/>
</dbReference>
<dbReference type="STRING" id="4081.A0A3Q7J8N4"/>
<protein>
    <submittedName>
        <fullName evidence="4">Uncharacterized protein</fullName>
    </submittedName>
</protein>
<dbReference type="Gene3D" id="3.30.860.10">
    <property type="entry name" value="30s Ribosomal Protein S19, Chain A"/>
    <property type="match status" value="1"/>
</dbReference>
<evidence type="ECO:0000256" key="2">
    <source>
        <dbReference type="ARBA" id="ARBA00022980"/>
    </source>
</evidence>
<evidence type="ECO:0000313" key="5">
    <source>
        <dbReference type="Proteomes" id="UP000004994"/>
    </source>
</evidence>
<reference evidence="4" key="2">
    <citation type="submission" date="2019-01" db="UniProtKB">
        <authorList>
            <consortium name="EnsemblPlants"/>
        </authorList>
    </citation>
    <scope>IDENTIFICATION</scope>
    <source>
        <strain evidence="4">cv. Heinz 1706</strain>
    </source>
</reference>
<dbReference type="AlphaFoldDB" id="A0A3Q7J8N4"/>
<dbReference type="GO" id="GO:0006412">
    <property type="term" value="P:translation"/>
    <property type="evidence" value="ECO:0007669"/>
    <property type="project" value="InterPro"/>
</dbReference>
<dbReference type="GO" id="GO:0003735">
    <property type="term" value="F:structural constituent of ribosome"/>
    <property type="evidence" value="ECO:0000318"/>
    <property type="project" value="GO_Central"/>
</dbReference>
<sequence>MSLLRLPCSSSKNIPEVFEEEVYGFDQEFHKAKCEAPPDEKPEVVRTPLRNVIIVPEIIGSVIVIYKEKAFNQIEVNPEEDGVCLFRRLKG</sequence>
<dbReference type="Pfam" id="PF00203">
    <property type="entry name" value="Ribosomal_S19"/>
    <property type="match status" value="1"/>
</dbReference>
<accession>A0A3Q7J8N4</accession>
<dbReference type="EnsemblPlants" id="Solyc12g038950.2.1">
    <property type="protein sequence ID" value="Solyc12g038950.2.1"/>
    <property type="gene ID" value="Solyc12g038950.2"/>
</dbReference>
<dbReference type="PANTHER" id="PTHR11880:SF53">
    <property type="entry name" value="SMALL RIBOSOMAL SUBUNIT PROTEIN US19U-RELATED"/>
    <property type="match status" value="1"/>
</dbReference>
<dbReference type="PANTHER" id="PTHR11880">
    <property type="entry name" value="RIBOSOMAL PROTEIN S19P FAMILY MEMBER"/>
    <property type="match status" value="1"/>
</dbReference>
<dbReference type="PaxDb" id="4081-Solyc12g038950.1.1"/>
<proteinExistence type="inferred from homology"/>
<reference evidence="4" key="1">
    <citation type="journal article" date="2012" name="Nature">
        <title>The tomato genome sequence provides insights into fleshy fruit evolution.</title>
        <authorList>
            <consortium name="Tomato Genome Consortium"/>
        </authorList>
    </citation>
    <scope>NUCLEOTIDE SEQUENCE [LARGE SCALE GENOMIC DNA]</scope>
    <source>
        <strain evidence="4">cv. Heinz 1706</strain>
    </source>
</reference>
<keyword evidence="5" id="KW-1185">Reference proteome</keyword>
<dbReference type="GO" id="GO:0022627">
    <property type="term" value="C:cytosolic small ribosomal subunit"/>
    <property type="evidence" value="ECO:0000318"/>
    <property type="project" value="GO_Central"/>
</dbReference>
<keyword evidence="3" id="KW-0687">Ribonucleoprotein</keyword>
<dbReference type="InParanoid" id="A0A3Q7J8N4"/>
<dbReference type="Proteomes" id="UP000004994">
    <property type="component" value="Chromosome 12"/>
</dbReference>
<evidence type="ECO:0000256" key="3">
    <source>
        <dbReference type="ARBA" id="ARBA00023274"/>
    </source>
</evidence>
<evidence type="ECO:0000313" key="4">
    <source>
        <dbReference type="EnsemblPlants" id="Solyc12g038950.2.1"/>
    </source>
</evidence>
<dbReference type="InterPro" id="IPR023575">
    <property type="entry name" value="Ribosomal_uS19_SF"/>
</dbReference>
<keyword evidence="2" id="KW-0689">Ribosomal protein</keyword>
<comment type="similarity">
    <text evidence="1">Belongs to the universal ribosomal protein uS19 family.</text>
</comment>
<dbReference type="InterPro" id="IPR002222">
    <property type="entry name" value="Ribosomal_uS19"/>
</dbReference>
<organism evidence="4">
    <name type="scientific">Solanum lycopersicum</name>
    <name type="common">Tomato</name>
    <name type="synonym">Lycopersicon esculentum</name>
    <dbReference type="NCBI Taxonomy" id="4081"/>
    <lineage>
        <taxon>Eukaryota</taxon>
        <taxon>Viridiplantae</taxon>
        <taxon>Streptophyta</taxon>
        <taxon>Embryophyta</taxon>
        <taxon>Tracheophyta</taxon>
        <taxon>Spermatophyta</taxon>
        <taxon>Magnoliopsida</taxon>
        <taxon>eudicotyledons</taxon>
        <taxon>Gunneridae</taxon>
        <taxon>Pentapetalae</taxon>
        <taxon>asterids</taxon>
        <taxon>lamiids</taxon>
        <taxon>Solanales</taxon>
        <taxon>Solanaceae</taxon>
        <taxon>Solanoideae</taxon>
        <taxon>Solaneae</taxon>
        <taxon>Solanum</taxon>
        <taxon>Solanum subgen. Lycopersicon</taxon>
    </lineage>
</organism>